<keyword evidence="2" id="KW-1185">Reference proteome</keyword>
<evidence type="ECO:0000313" key="2">
    <source>
        <dbReference type="Proteomes" id="UP000615593"/>
    </source>
</evidence>
<dbReference type="InterPro" id="IPR046495">
    <property type="entry name" value="DUF6588"/>
</dbReference>
<gene>
    <name evidence="1" type="ORF">GCM10008088_24990</name>
</gene>
<evidence type="ECO:0008006" key="3">
    <source>
        <dbReference type="Google" id="ProtNLM"/>
    </source>
</evidence>
<reference evidence="2" key="1">
    <citation type="journal article" date="2019" name="Int. J. Syst. Evol. Microbiol.">
        <title>The Global Catalogue of Microorganisms (GCM) 10K type strain sequencing project: providing services to taxonomists for standard genome sequencing and annotation.</title>
        <authorList>
            <consortium name="The Broad Institute Genomics Platform"/>
            <consortium name="The Broad Institute Genome Sequencing Center for Infectious Disease"/>
            <person name="Wu L."/>
            <person name="Ma J."/>
        </authorList>
    </citation>
    <scope>NUCLEOTIDE SEQUENCE [LARGE SCALE GENOMIC DNA]</scope>
    <source>
        <strain evidence="2">KCTC 12708</strain>
    </source>
</reference>
<sequence>MALVSDDKQNFNLNVNDYNYISFPDGSQSKSVATVFGENNPDQMIVVEYETDNGTETTQFTLPQGLGGSNINFVPTAYLQGSLGLVKGFEVKARFLPEVDYDGAKTKFYGAALQHEFTSWLTGEKLLPIAISGLVGYNRIEASYDLDSTPVQGSNQTINTEMNSWMFSAIASTKLPVINFYAGLGYVSGNAKTYLDGSYTIDEGPLAGQTLVNPYSVTTDVSGVNATLGFKLKLAFFRLNASYSFQEYQNVNLGINFGY</sequence>
<organism evidence="1 2">
    <name type="scientific">Mesonia mobilis</name>
    <dbReference type="NCBI Taxonomy" id="369791"/>
    <lineage>
        <taxon>Bacteria</taxon>
        <taxon>Pseudomonadati</taxon>
        <taxon>Bacteroidota</taxon>
        <taxon>Flavobacteriia</taxon>
        <taxon>Flavobacteriales</taxon>
        <taxon>Flavobacteriaceae</taxon>
        <taxon>Mesonia</taxon>
    </lineage>
</organism>
<accession>A0ABQ3C2G9</accession>
<dbReference type="Pfam" id="PF20230">
    <property type="entry name" value="DUF6588"/>
    <property type="match status" value="1"/>
</dbReference>
<comment type="caution">
    <text evidence="1">The sequence shown here is derived from an EMBL/GenBank/DDBJ whole genome shotgun (WGS) entry which is preliminary data.</text>
</comment>
<protein>
    <recommendedName>
        <fullName evidence="3">Outer membrane protein beta-barrel domain-containing protein</fullName>
    </recommendedName>
</protein>
<proteinExistence type="predicted"/>
<name>A0ABQ3C2G9_9FLAO</name>
<dbReference type="EMBL" id="BMWY01000008">
    <property type="protein sequence ID" value="GGZ62583.1"/>
    <property type="molecule type" value="Genomic_DNA"/>
</dbReference>
<dbReference type="Proteomes" id="UP000615593">
    <property type="component" value="Unassembled WGS sequence"/>
</dbReference>
<evidence type="ECO:0000313" key="1">
    <source>
        <dbReference type="EMBL" id="GGZ62583.1"/>
    </source>
</evidence>